<dbReference type="SUPFAM" id="SSF75217">
    <property type="entry name" value="alpha/beta knot"/>
    <property type="match status" value="1"/>
</dbReference>
<sequence length="402" mass="44502">MGPLQYVRLASWDALRLSSAFPHNRPSRTVRCFSGWGKPLLVARKPRSRGDGRGVTSLQEDPRPQEATQEEESHLDLKSHPVLKTDADGTPVKKFWPQFRKQNAPPSNEEFVNLRNDDFPRKKRRIQQIPLSVERTEGSEILFGFAPCSLALQRSKRNFFQLFLKVSKGDASPAMMDFSQQAQDRGIPTKWVNRKVLNALCKGGVHQGVCLEATPLQPVGWQEGPPLQSEGATVSEGSQLLWLVLERILDPMNLGAILRSAHFLGVDRIVMSQKNSCPLTPVVSKASSGAMEVLDVFATDDLQSFLKTKSDQGWEILGTVGAKRPPDDIPIVSCLDFRWTSPTVLMLGNEGSGLSPEIRSLCHRMLTIPPGRELEAGIECLNVSVAAGILLHSICRQKMKAP</sequence>
<gene>
    <name evidence="13 14" type="primary">MRM1</name>
</gene>
<keyword evidence="4 13" id="KW-0489">Methyltransferase</keyword>
<dbReference type="SMART" id="SM00967">
    <property type="entry name" value="SpoU_sub_bind"/>
    <property type="match status" value="1"/>
</dbReference>
<accession>A0A6J0T1W7</accession>
<dbReference type="Proteomes" id="UP001652642">
    <property type="component" value="Chromosome 7"/>
</dbReference>
<feature type="region of interest" description="Disordered" evidence="10">
    <location>
        <begin position="43"/>
        <end position="77"/>
    </location>
</feature>
<dbReference type="SUPFAM" id="SSF55315">
    <property type="entry name" value="L30e-like"/>
    <property type="match status" value="1"/>
</dbReference>
<name>A0A6J0T1W7_9SAUR</name>
<dbReference type="GO" id="GO:0003723">
    <property type="term" value="F:RNA binding"/>
    <property type="evidence" value="ECO:0007669"/>
    <property type="project" value="InterPro"/>
</dbReference>
<dbReference type="Gene3D" id="3.40.1280.10">
    <property type="match status" value="1"/>
</dbReference>
<evidence type="ECO:0000256" key="8">
    <source>
        <dbReference type="ARBA" id="ARBA00023128"/>
    </source>
</evidence>
<dbReference type="AlphaFoldDB" id="A0A6J0T1W7"/>
<dbReference type="InterPro" id="IPR047182">
    <property type="entry name" value="MRM1"/>
</dbReference>
<keyword evidence="3" id="KW-0698">rRNA processing</keyword>
<evidence type="ECO:0000256" key="7">
    <source>
        <dbReference type="ARBA" id="ARBA00022946"/>
    </source>
</evidence>
<dbReference type="InterPro" id="IPR013123">
    <property type="entry name" value="SpoU_subst-bd"/>
</dbReference>
<evidence type="ECO:0000256" key="6">
    <source>
        <dbReference type="ARBA" id="ARBA00022691"/>
    </source>
</evidence>
<feature type="domain" description="RNA 2-O ribose methyltransferase substrate binding" evidence="11">
    <location>
        <begin position="141"/>
        <end position="219"/>
    </location>
</feature>
<evidence type="ECO:0000313" key="12">
    <source>
        <dbReference type="Proteomes" id="UP001652642"/>
    </source>
</evidence>
<keyword evidence="6" id="KW-0949">S-adenosyl-L-methionine</keyword>
<dbReference type="InterPro" id="IPR047261">
    <property type="entry name" value="MRM1_MeTrfase_dom"/>
</dbReference>
<dbReference type="Pfam" id="PF00588">
    <property type="entry name" value="SpoU_methylase"/>
    <property type="match status" value="1"/>
</dbReference>
<dbReference type="OrthoDB" id="270651at2759"/>
<evidence type="ECO:0000256" key="9">
    <source>
        <dbReference type="ARBA" id="ARBA00034881"/>
    </source>
</evidence>
<dbReference type="GO" id="GO:0016435">
    <property type="term" value="F:rRNA (guanine) methyltransferase activity"/>
    <property type="evidence" value="ECO:0007669"/>
    <property type="project" value="TreeGrafter"/>
</dbReference>
<protein>
    <recommendedName>
        <fullName evidence="9">rRNA methyltransferase 1, mitochondrial</fullName>
    </recommendedName>
</protein>
<evidence type="ECO:0000313" key="13">
    <source>
        <dbReference type="RefSeq" id="XP_020642612.2"/>
    </source>
</evidence>
<dbReference type="PANTHER" id="PTHR46103:SF1">
    <property type="entry name" value="RRNA METHYLTRANSFERASE 1, MITOCHONDRIAL"/>
    <property type="match status" value="1"/>
</dbReference>
<evidence type="ECO:0000256" key="10">
    <source>
        <dbReference type="SAM" id="MobiDB-lite"/>
    </source>
</evidence>
<dbReference type="CDD" id="cd18105">
    <property type="entry name" value="SpoU-like_MRM1"/>
    <property type="match status" value="1"/>
</dbReference>
<evidence type="ECO:0000256" key="4">
    <source>
        <dbReference type="ARBA" id="ARBA00022603"/>
    </source>
</evidence>
<evidence type="ECO:0000313" key="14">
    <source>
        <dbReference type="RefSeq" id="XP_072834618.1"/>
    </source>
</evidence>
<evidence type="ECO:0000259" key="11">
    <source>
        <dbReference type="SMART" id="SM00967"/>
    </source>
</evidence>
<dbReference type="InterPro" id="IPR029064">
    <property type="entry name" value="Ribosomal_eL30-like_sf"/>
</dbReference>
<dbReference type="InterPro" id="IPR029026">
    <property type="entry name" value="tRNA_m1G_MTases_N"/>
</dbReference>
<dbReference type="CTD" id="79922"/>
<organism evidence="12 13">
    <name type="scientific">Pogona vitticeps</name>
    <name type="common">central bearded dragon</name>
    <dbReference type="NCBI Taxonomy" id="103695"/>
    <lineage>
        <taxon>Eukaryota</taxon>
        <taxon>Metazoa</taxon>
        <taxon>Chordata</taxon>
        <taxon>Craniata</taxon>
        <taxon>Vertebrata</taxon>
        <taxon>Euteleostomi</taxon>
        <taxon>Lepidosauria</taxon>
        <taxon>Squamata</taxon>
        <taxon>Bifurcata</taxon>
        <taxon>Unidentata</taxon>
        <taxon>Episquamata</taxon>
        <taxon>Toxicofera</taxon>
        <taxon>Iguania</taxon>
        <taxon>Acrodonta</taxon>
        <taxon>Agamidae</taxon>
        <taxon>Amphibolurinae</taxon>
        <taxon>Pogona</taxon>
    </lineage>
</organism>
<evidence type="ECO:0000256" key="3">
    <source>
        <dbReference type="ARBA" id="ARBA00022552"/>
    </source>
</evidence>
<evidence type="ECO:0000256" key="2">
    <source>
        <dbReference type="ARBA" id="ARBA00007228"/>
    </source>
</evidence>
<evidence type="ECO:0000256" key="1">
    <source>
        <dbReference type="ARBA" id="ARBA00004173"/>
    </source>
</evidence>
<dbReference type="Gene3D" id="3.30.1330.30">
    <property type="match status" value="1"/>
</dbReference>
<dbReference type="Pfam" id="PF08032">
    <property type="entry name" value="SpoU_sub_bind"/>
    <property type="match status" value="1"/>
</dbReference>
<keyword evidence="5" id="KW-0808">Transferase</keyword>
<dbReference type="InterPro" id="IPR001537">
    <property type="entry name" value="SpoU_MeTrfase"/>
</dbReference>
<dbReference type="RefSeq" id="XP_072834618.1">
    <property type="nucleotide sequence ID" value="XM_072978517.1"/>
</dbReference>
<dbReference type="PANTHER" id="PTHR46103">
    <property type="entry name" value="RRNA METHYLTRANSFERASE 1, MITOCHONDRIAL"/>
    <property type="match status" value="1"/>
</dbReference>
<reference evidence="13 14" key="1">
    <citation type="submission" date="2025-05" db="UniProtKB">
        <authorList>
            <consortium name="RefSeq"/>
        </authorList>
    </citation>
    <scope>IDENTIFICATION</scope>
</reference>
<dbReference type="GO" id="GO:0005739">
    <property type="term" value="C:mitochondrion"/>
    <property type="evidence" value="ECO:0007669"/>
    <property type="project" value="UniProtKB-SubCell"/>
</dbReference>
<comment type="subcellular location">
    <subcellularLocation>
        <location evidence="1">Mitochondrion</location>
    </subcellularLocation>
</comment>
<dbReference type="GeneID" id="110075559"/>
<evidence type="ECO:0000256" key="5">
    <source>
        <dbReference type="ARBA" id="ARBA00022679"/>
    </source>
</evidence>
<dbReference type="RefSeq" id="XP_020642612.2">
    <property type="nucleotide sequence ID" value="XM_020786953.2"/>
</dbReference>
<dbReference type="InterPro" id="IPR029028">
    <property type="entry name" value="Alpha/beta_knot_MTases"/>
</dbReference>
<keyword evidence="8" id="KW-0496">Mitochondrion</keyword>
<comment type="similarity">
    <text evidence="2">Belongs to the class IV-like SAM-binding methyltransferase superfamily. RNA methyltransferase TrmH family.</text>
</comment>
<proteinExistence type="inferred from homology"/>
<dbReference type="KEGG" id="pvt:110075559"/>
<keyword evidence="7" id="KW-0809">Transit peptide</keyword>
<keyword evidence="12" id="KW-1185">Reference proteome</keyword>